<comment type="caution">
    <text evidence="1">The sequence shown here is derived from an EMBL/GenBank/DDBJ whole genome shotgun (WGS) entry which is preliminary data.</text>
</comment>
<gene>
    <name evidence="1" type="primary">Acey_s0012.g1848</name>
    <name evidence="1" type="ORF">Y032_0012g1848</name>
</gene>
<protein>
    <submittedName>
        <fullName evidence="1">Uncharacterized protein</fullName>
    </submittedName>
</protein>
<organism evidence="1 2">
    <name type="scientific">Ancylostoma ceylanicum</name>
    <dbReference type="NCBI Taxonomy" id="53326"/>
    <lineage>
        <taxon>Eukaryota</taxon>
        <taxon>Metazoa</taxon>
        <taxon>Ecdysozoa</taxon>
        <taxon>Nematoda</taxon>
        <taxon>Chromadorea</taxon>
        <taxon>Rhabditida</taxon>
        <taxon>Rhabditina</taxon>
        <taxon>Rhabditomorpha</taxon>
        <taxon>Strongyloidea</taxon>
        <taxon>Ancylostomatidae</taxon>
        <taxon>Ancylostomatinae</taxon>
        <taxon>Ancylostoma</taxon>
    </lineage>
</organism>
<keyword evidence="2" id="KW-1185">Reference proteome</keyword>
<reference evidence="2" key="1">
    <citation type="journal article" date="2015" name="Nat. Genet.">
        <title>The genome and transcriptome of the zoonotic hookworm Ancylostoma ceylanicum identify infection-specific gene families.</title>
        <authorList>
            <person name="Schwarz E.M."/>
            <person name="Hu Y."/>
            <person name="Antoshechkin I."/>
            <person name="Miller M.M."/>
            <person name="Sternberg P.W."/>
            <person name="Aroian R.V."/>
        </authorList>
    </citation>
    <scope>NUCLEOTIDE SEQUENCE</scope>
    <source>
        <strain evidence="2">HY135</strain>
    </source>
</reference>
<evidence type="ECO:0000313" key="1">
    <source>
        <dbReference type="EMBL" id="EYC25367.1"/>
    </source>
</evidence>
<dbReference type="AlphaFoldDB" id="A0A016VE97"/>
<dbReference type="EMBL" id="JARK01001348">
    <property type="protein sequence ID" value="EYC25367.1"/>
    <property type="molecule type" value="Genomic_DNA"/>
</dbReference>
<name>A0A016VE97_9BILA</name>
<proteinExistence type="predicted"/>
<accession>A0A016VE97</accession>
<sequence>MTAVSHAVCHAFGSSREQNFANRIERHGSTRISFKSWLQRGYVQEGLGVALEELASKHVSEKRILKCKKWLPIKADHKEYDCEKPREFHYFLCESQERSYPKPH</sequence>
<evidence type="ECO:0000313" key="2">
    <source>
        <dbReference type="Proteomes" id="UP000024635"/>
    </source>
</evidence>
<dbReference type="Proteomes" id="UP000024635">
    <property type="component" value="Unassembled WGS sequence"/>
</dbReference>